<dbReference type="EMBL" id="ML178883">
    <property type="protein sequence ID" value="TFK95485.1"/>
    <property type="molecule type" value="Genomic_DNA"/>
</dbReference>
<gene>
    <name evidence="2" type="ORF">BDV98DRAFT_608918</name>
</gene>
<feature type="compositionally biased region" description="Polar residues" evidence="1">
    <location>
        <begin position="356"/>
        <end position="366"/>
    </location>
</feature>
<accession>A0A5C3Q037</accession>
<evidence type="ECO:0000256" key="1">
    <source>
        <dbReference type="SAM" id="MobiDB-lite"/>
    </source>
</evidence>
<feature type="compositionally biased region" description="Low complexity" evidence="1">
    <location>
        <begin position="367"/>
        <end position="383"/>
    </location>
</feature>
<name>A0A5C3Q037_9AGAR</name>
<feature type="compositionally biased region" description="Low complexity" evidence="1">
    <location>
        <begin position="30"/>
        <end position="49"/>
    </location>
</feature>
<proteinExistence type="predicted"/>
<organism evidence="2 3">
    <name type="scientific">Pterulicium gracile</name>
    <dbReference type="NCBI Taxonomy" id="1884261"/>
    <lineage>
        <taxon>Eukaryota</taxon>
        <taxon>Fungi</taxon>
        <taxon>Dikarya</taxon>
        <taxon>Basidiomycota</taxon>
        <taxon>Agaricomycotina</taxon>
        <taxon>Agaricomycetes</taxon>
        <taxon>Agaricomycetidae</taxon>
        <taxon>Agaricales</taxon>
        <taxon>Pleurotineae</taxon>
        <taxon>Pterulaceae</taxon>
        <taxon>Pterulicium</taxon>
    </lineage>
</organism>
<reference evidence="2 3" key="1">
    <citation type="journal article" date="2019" name="Nat. Ecol. Evol.">
        <title>Megaphylogeny resolves global patterns of mushroom evolution.</title>
        <authorList>
            <person name="Varga T."/>
            <person name="Krizsan K."/>
            <person name="Foldi C."/>
            <person name="Dima B."/>
            <person name="Sanchez-Garcia M."/>
            <person name="Sanchez-Ramirez S."/>
            <person name="Szollosi G.J."/>
            <person name="Szarkandi J.G."/>
            <person name="Papp V."/>
            <person name="Albert L."/>
            <person name="Andreopoulos W."/>
            <person name="Angelini C."/>
            <person name="Antonin V."/>
            <person name="Barry K.W."/>
            <person name="Bougher N.L."/>
            <person name="Buchanan P."/>
            <person name="Buyck B."/>
            <person name="Bense V."/>
            <person name="Catcheside P."/>
            <person name="Chovatia M."/>
            <person name="Cooper J."/>
            <person name="Damon W."/>
            <person name="Desjardin D."/>
            <person name="Finy P."/>
            <person name="Geml J."/>
            <person name="Haridas S."/>
            <person name="Hughes K."/>
            <person name="Justo A."/>
            <person name="Karasinski D."/>
            <person name="Kautmanova I."/>
            <person name="Kiss B."/>
            <person name="Kocsube S."/>
            <person name="Kotiranta H."/>
            <person name="LaButti K.M."/>
            <person name="Lechner B.E."/>
            <person name="Liimatainen K."/>
            <person name="Lipzen A."/>
            <person name="Lukacs Z."/>
            <person name="Mihaltcheva S."/>
            <person name="Morgado L.N."/>
            <person name="Niskanen T."/>
            <person name="Noordeloos M.E."/>
            <person name="Ohm R.A."/>
            <person name="Ortiz-Santana B."/>
            <person name="Ovrebo C."/>
            <person name="Racz N."/>
            <person name="Riley R."/>
            <person name="Savchenko A."/>
            <person name="Shiryaev A."/>
            <person name="Soop K."/>
            <person name="Spirin V."/>
            <person name="Szebenyi C."/>
            <person name="Tomsovsky M."/>
            <person name="Tulloss R.E."/>
            <person name="Uehling J."/>
            <person name="Grigoriev I.V."/>
            <person name="Vagvolgyi C."/>
            <person name="Papp T."/>
            <person name="Martin F.M."/>
            <person name="Miettinen O."/>
            <person name="Hibbett D.S."/>
            <person name="Nagy L.G."/>
        </authorList>
    </citation>
    <scope>NUCLEOTIDE SEQUENCE [LARGE SCALE GENOMIC DNA]</scope>
    <source>
        <strain evidence="2 3">CBS 309.79</strain>
    </source>
</reference>
<feature type="region of interest" description="Disordered" evidence="1">
    <location>
        <begin position="323"/>
        <end position="412"/>
    </location>
</feature>
<feature type="region of interest" description="Disordered" evidence="1">
    <location>
        <begin position="30"/>
        <end position="55"/>
    </location>
</feature>
<evidence type="ECO:0000313" key="3">
    <source>
        <dbReference type="Proteomes" id="UP000305067"/>
    </source>
</evidence>
<sequence>MKLTSRYVDLAFYQSRSLHVMLNYLSLRGRPSRTPRSPTSPVLVPSSPSSTPPPPYTPGIISRALVIPVEVRELECVLTLRKLLEACDRYRQGNTDFWFAPLELSVKSNLILFAHCRRTDNNQKNLDLYNTVLDAVLQLLQEIDELGQWNNRSVKSGVQDIADGLSSFERAVQFSMPNYRDPDAPKDFRFLDQYPLKDKLQRSLMKALGSRNMTHSRLFPTNGPSAYVEATGGSIECSGTAFTGNTGSFEVDFTAARITCNDGSLGSNNQFGMGANSVRVCAVDADIVTGGDSFCNNENLGNIDLRGATIRCTGSAFTGNRGLPISSDSLSTHQTGSNERPNWDSNMPAGPRYTWAVSNPSIPSTHSSAAQVSSPVSPVEGPSFASPRPRTRTLAESPYASRRLSTNPPTRLANISVPASRRASLRYAESPIEPAYHQAETAGIDAASLTIKTIPRGSLEKVAVRNEHSKNPWK</sequence>
<feature type="compositionally biased region" description="Polar residues" evidence="1">
    <location>
        <begin position="326"/>
        <end position="345"/>
    </location>
</feature>
<dbReference type="AlphaFoldDB" id="A0A5C3Q037"/>
<evidence type="ECO:0000313" key="2">
    <source>
        <dbReference type="EMBL" id="TFK95485.1"/>
    </source>
</evidence>
<dbReference type="Proteomes" id="UP000305067">
    <property type="component" value="Unassembled WGS sequence"/>
</dbReference>
<protein>
    <submittedName>
        <fullName evidence="2">Uncharacterized protein</fullName>
    </submittedName>
</protein>
<keyword evidence="3" id="KW-1185">Reference proteome</keyword>